<dbReference type="InterPro" id="IPR003309">
    <property type="entry name" value="SCAN_dom"/>
</dbReference>
<name>A0A8D0DJP0_SALMN</name>
<dbReference type="CDD" id="cd07936">
    <property type="entry name" value="SCAN"/>
    <property type="match status" value="1"/>
</dbReference>
<protein>
    <recommendedName>
        <fullName evidence="3">SCAN box domain-containing protein</fullName>
    </recommendedName>
</protein>
<dbReference type="SMART" id="SM00431">
    <property type="entry name" value="SCAN"/>
    <property type="match status" value="1"/>
</dbReference>
<evidence type="ECO:0000313" key="5">
    <source>
        <dbReference type="Proteomes" id="UP000694421"/>
    </source>
</evidence>
<dbReference type="InterPro" id="IPR050916">
    <property type="entry name" value="SCAN-C2H2_zinc_finger"/>
</dbReference>
<dbReference type="AlphaFoldDB" id="A0A8D0DJP0"/>
<keyword evidence="2" id="KW-1133">Transmembrane helix</keyword>
<evidence type="ECO:0000313" key="4">
    <source>
        <dbReference type="Ensembl" id="ENSSMRP00000009134.1"/>
    </source>
</evidence>
<dbReference type="Gene3D" id="1.10.4020.10">
    <property type="entry name" value="DNA breaking-rejoining enzymes"/>
    <property type="match status" value="1"/>
</dbReference>
<keyword evidence="5" id="KW-1185">Reference proteome</keyword>
<dbReference type="Ensembl" id="ENSSMRT00000010639.1">
    <property type="protein sequence ID" value="ENSSMRP00000009134.1"/>
    <property type="gene ID" value="ENSSMRG00000007288.1"/>
</dbReference>
<organism evidence="4 5">
    <name type="scientific">Salvator merianae</name>
    <name type="common">Argentine black and white tegu</name>
    <name type="synonym">Tupinambis merianae</name>
    <dbReference type="NCBI Taxonomy" id="96440"/>
    <lineage>
        <taxon>Eukaryota</taxon>
        <taxon>Metazoa</taxon>
        <taxon>Chordata</taxon>
        <taxon>Craniata</taxon>
        <taxon>Vertebrata</taxon>
        <taxon>Euteleostomi</taxon>
        <taxon>Lepidosauria</taxon>
        <taxon>Squamata</taxon>
        <taxon>Bifurcata</taxon>
        <taxon>Unidentata</taxon>
        <taxon>Episquamata</taxon>
        <taxon>Laterata</taxon>
        <taxon>Teiioidea</taxon>
        <taxon>Teiidae</taxon>
        <taxon>Salvator</taxon>
    </lineage>
</organism>
<evidence type="ECO:0000259" key="3">
    <source>
        <dbReference type="PROSITE" id="PS50804"/>
    </source>
</evidence>
<evidence type="ECO:0000256" key="1">
    <source>
        <dbReference type="ARBA" id="ARBA00023242"/>
    </source>
</evidence>
<reference evidence="4" key="1">
    <citation type="submission" date="2025-08" db="UniProtKB">
        <authorList>
            <consortium name="Ensembl"/>
        </authorList>
    </citation>
    <scope>IDENTIFICATION</scope>
</reference>
<sequence>MAARLEGYCQLHCQIATPVDEAELSQVKVEPEELPVPDSGKCPDRDNGTCTVWAVPTQVDNEPQEGLLQRWTVESLEGIAASQTVSETRQDSGVKMTQLPLLSPGANIGIYLANFEEAAAVYGWPQAEWVTRLVPLLNSDAQQVCNSLDSKDAGDYVKVKAALLRGDAISTETRRRRFRQFHYHEAKGPREACSLLWELGRCWLKPESRTKDQILEVLVLEQFLTALPEEMQRWVWEGHPETCAQAVALAEEFQEGQGRTKPWEDQKPAMSEGDLAKCAILDGKYFTVLEEIGGKVKAKCEVCGPGKSTVISGSYSATTNFKTHLKVRQVSQFQQLSSYIYICVLLHTAYITFLALFLLNISEGASWCSKLI</sequence>
<dbReference type="PROSITE" id="PS50804">
    <property type="entry name" value="SCAN_BOX"/>
    <property type="match status" value="1"/>
</dbReference>
<reference evidence="4" key="2">
    <citation type="submission" date="2025-09" db="UniProtKB">
        <authorList>
            <consortium name="Ensembl"/>
        </authorList>
    </citation>
    <scope>IDENTIFICATION</scope>
</reference>
<dbReference type="Pfam" id="PF02023">
    <property type="entry name" value="SCAN"/>
    <property type="match status" value="1"/>
</dbReference>
<keyword evidence="1" id="KW-0539">Nucleus</keyword>
<dbReference type="FunFam" id="1.10.4020.10:FF:000001">
    <property type="entry name" value="zinc finger protein 263 isoform X1"/>
    <property type="match status" value="1"/>
</dbReference>
<keyword evidence="2" id="KW-0472">Membrane</keyword>
<feature type="transmembrane region" description="Helical" evidence="2">
    <location>
        <begin position="339"/>
        <end position="361"/>
    </location>
</feature>
<dbReference type="SUPFAM" id="SSF47353">
    <property type="entry name" value="Retrovirus capsid dimerization domain-like"/>
    <property type="match status" value="1"/>
</dbReference>
<proteinExistence type="predicted"/>
<evidence type="ECO:0000256" key="2">
    <source>
        <dbReference type="SAM" id="Phobius"/>
    </source>
</evidence>
<dbReference type="Proteomes" id="UP000694421">
    <property type="component" value="Unplaced"/>
</dbReference>
<dbReference type="PANTHER" id="PTHR45935">
    <property type="entry name" value="PROTEIN ZBED8-RELATED"/>
    <property type="match status" value="1"/>
</dbReference>
<dbReference type="GeneTree" id="ENSGT00940000154715"/>
<accession>A0A8D0DJP0</accession>
<dbReference type="InterPro" id="IPR038269">
    <property type="entry name" value="SCAN_sf"/>
</dbReference>
<dbReference type="PANTHER" id="PTHR45935:SF15">
    <property type="entry name" value="SCAN BOX DOMAIN-CONTAINING PROTEIN"/>
    <property type="match status" value="1"/>
</dbReference>
<keyword evidence="2" id="KW-0812">Transmembrane</keyword>
<feature type="domain" description="SCAN box" evidence="3">
    <location>
        <begin position="175"/>
        <end position="254"/>
    </location>
</feature>